<reference evidence="7" key="1">
    <citation type="submission" date="2016-10" db="EMBL/GenBank/DDBJ databases">
        <authorList>
            <person name="Varghese N."/>
            <person name="Submissions S."/>
        </authorList>
    </citation>
    <scope>NUCLEOTIDE SEQUENCE [LARGE SCALE GENOMIC DNA]</scope>
    <source>
        <strain evidence="7">CGMCC 1.10121</strain>
    </source>
</reference>
<evidence type="ECO:0000259" key="5">
    <source>
        <dbReference type="PROSITE" id="PS51186"/>
    </source>
</evidence>
<dbReference type="Pfam" id="PF00583">
    <property type="entry name" value="Acetyltransf_1"/>
    <property type="match status" value="1"/>
</dbReference>
<sequence>MTTAPADSRPLSIRQVERADLLDVFRIEKQCFSQPWPYAAFEQFLDESGFLLAERDGVVLGYTVADVVPNYGRDIGHIKDLAVHPESRGQGIGRTLLNRALTDLFVDDVGLVKLEVRESNDPALALYRDEGFEPMRRVPRYYQDGEAALVMVLDLDEWATGTPAGPDLDVAVDADGNDR</sequence>
<dbReference type="InterPro" id="IPR016181">
    <property type="entry name" value="Acyl_CoA_acyltransferase"/>
</dbReference>
<name>A0A1H8TTL2_9EURY</name>
<dbReference type="Proteomes" id="UP000199126">
    <property type="component" value="Unassembled WGS sequence"/>
</dbReference>
<keyword evidence="7" id="KW-1185">Reference proteome</keyword>
<evidence type="ECO:0000256" key="2">
    <source>
        <dbReference type="ARBA" id="ARBA00022490"/>
    </source>
</evidence>
<gene>
    <name evidence="6" type="ORF">SAMN04487948_10882</name>
</gene>
<dbReference type="OrthoDB" id="43754at2157"/>
<keyword evidence="3 6" id="KW-0808">Transferase</keyword>
<dbReference type="CDD" id="cd04301">
    <property type="entry name" value="NAT_SF"/>
    <property type="match status" value="1"/>
</dbReference>
<dbReference type="Gene3D" id="3.40.630.30">
    <property type="match status" value="1"/>
</dbReference>
<dbReference type="PANTHER" id="PTHR43420:SF12">
    <property type="entry name" value="N-ACETYLTRANSFERASE DOMAIN-CONTAINING PROTEIN"/>
    <property type="match status" value="1"/>
</dbReference>
<dbReference type="InterPro" id="IPR000182">
    <property type="entry name" value="GNAT_dom"/>
</dbReference>
<dbReference type="GO" id="GO:0008080">
    <property type="term" value="F:N-acetyltransferase activity"/>
    <property type="evidence" value="ECO:0007669"/>
    <property type="project" value="InterPro"/>
</dbReference>
<accession>A0A1H8TTL2</accession>
<dbReference type="InterPro" id="IPR006464">
    <property type="entry name" value="AcTrfase_RimI/Ard1"/>
</dbReference>
<keyword evidence="4" id="KW-0012">Acyltransferase</keyword>
<protein>
    <submittedName>
        <fullName evidence="6">Ribosomal-protein-alanine N-acetyltransferase</fullName>
    </submittedName>
</protein>
<dbReference type="EMBL" id="FODV01000008">
    <property type="protein sequence ID" value="SEO93758.1"/>
    <property type="molecule type" value="Genomic_DNA"/>
</dbReference>
<feature type="domain" description="N-acetyltransferase" evidence="5">
    <location>
        <begin position="11"/>
        <end position="156"/>
    </location>
</feature>
<evidence type="ECO:0000256" key="4">
    <source>
        <dbReference type="ARBA" id="ARBA00023315"/>
    </source>
</evidence>
<dbReference type="PANTHER" id="PTHR43420">
    <property type="entry name" value="ACETYLTRANSFERASE"/>
    <property type="match status" value="1"/>
</dbReference>
<keyword evidence="2" id="KW-0963">Cytoplasm</keyword>
<dbReference type="NCBIfam" id="TIGR01575">
    <property type="entry name" value="rimI"/>
    <property type="match status" value="1"/>
</dbReference>
<dbReference type="InterPro" id="IPR050680">
    <property type="entry name" value="YpeA/RimI_acetyltransf"/>
</dbReference>
<dbReference type="PROSITE" id="PS51186">
    <property type="entry name" value="GNAT"/>
    <property type="match status" value="1"/>
</dbReference>
<evidence type="ECO:0000313" key="6">
    <source>
        <dbReference type="EMBL" id="SEO93758.1"/>
    </source>
</evidence>
<dbReference type="RefSeq" id="WP_089825497.1">
    <property type="nucleotide sequence ID" value="NZ_FODV01000008.1"/>
</dbReference>
<comment type="similarity">
    <text evidence="1">Belongs to the acetyltransferase family. RimI subfamily.</text>
</comment>
<proteinExistence type="inferred from homology"/>
<dbReference type="AlphaFoldDB" id="A0A1H8TTL2"/>
<organism evidence="6 7">
    <name type="scientific">Halogranum amylolyticum</name>
    <dbReference type="NCBI Taxonomy" id="660520"/>
    <lineage>
        <taxon>Archaea</taxon>
        <taxon>Methanobacteriati</taxon>
        <taxon>Methanobacteriota</taxon>
        <taxon>Stenosarchaea group</taxon>
        <taxon>Halobacteria</taxon>
        <taxon>Halobacteriales</taxon>
        <taxon>Haloferacaceae</taxon>
    </lineage>
</organism>
<evidence type="ECO:0000313" key="7">
    <source>
        <dbReference type="Proteomes" id="UP000199126"/>
    </source>
</evidence>
<evidence type="ECO:0000256" key="3">
    <source>
        <dbReference type="ARBA" id="ARBA00022679"/>
    </source>
</evidence>
<dbReference type="SUPFAM" id="SSF55729">
    <property type="entry name" value="Acyl-CoA N-acyltransferases (Nat)"/>
    <property type="match status" value="1"/>
</dbReference>
<evidence type="ECO:0000256" key="1">
    <source>
        <dbReference type="ARBA" id="ARBA00005395"/>
    </source>
</evidence>